<evidence type="ECO:0000313" key="2">
    <source>
        <dbReference type="Proteomes" id="UP001177943"/>
    </source>
</evidence>
<dbReference type="Proteomes" id="UP001177943">
    <property type="component" value="Chromosome"/>
</dbReference>
<dbReference type="AlphaFoldDB" id="A0AA95I6W6"/>
<protein>
    <submittedName>
        <fullName evidence="1">Uncharacterized protein</fullName>
    </submittedName>
</protein>
<dbReference type="EMBL" id="CP126084">
    <property type="protein sequence ID" value="WHX49117.1"/>
    <property type="molecule type" value="Genomic_DNA"/>
</dbReference>
<evidence type="ECO:0000313" key="1">
    <source>
        <dbReference type="EMBL" id="WHX49117.1"/>
    </source>
</evidence>
<accession>A0AA95I6W6</accession>
<sequence length="62" mass="7076">MGTQTVRSEGNALSDEALELTNRIAKLQGDINSYKQFLAAENEYIKTLESEIKDEEARERKE</sequence>
<dbReference type="KEGG" id="pwn:QNH46_24270"/>
<gene>
    <name evidence="1" type="ORF">QNH46_24270</name>
</gene>
<proteinExistence type="predicted"/>
<organism evidence="1 2">
    <name type="scientific">Paenibacillus woosongensis</name>
    <dbReference type="NCBI Taxonomy" id="307580"/>
    <lineage>
        <taxon>Bacteria</taxon>
        <taxon>Bacillati</taxon>
        <taxon>Bacillota</taxon>
        <taxon>Bacilli</taxon>
        <taxon>Bacillales</taxon>
        <taxon>Paenibacillaceae</taxon>
        <taxon>Paenibacillus</taxon>
    </lineage>
</organism>
<name>A0AA95I6W6_9BACL</name>
<reference evidence="1" key="1">
    <citation type="submission" date="2023-05" db="EMBL/GenBank/DDBJ databases">
        <title>Comparative genomics of Bacillaceae isolates and their secondary metabolite potential.</title>
        <authorList>
            <person name="Song L."/>
            <person name="Nielsen L.J."/>
            <person name="Mohite O."/>
            <person name="Xu X."/>
            <person name="Weber T."/>
            <person name="Kovacs A.T."/>
        </authorList>
    </citation>
    <scope>NUCLEOTIDE SEQUENCE</scope>
    <source>
        <strain evidence="1">B2_4</strain>
    </source>
</reference>
<dbReference type="RefSeq" id="WP_283926400.1">
    <property type="nucleotide sequence ID" value="NZ_CP126084.1"/>
</dbReference>